<gene>
    <name evidence="1" type="ORF">JBW_00823</name>
</gene>
<name>I9NQW9_9FIRM</name>
<dbReference type="Proteomes" id="UP000005361">
    <property type="component" value="Chromosome"/>
</dbReference>
<proteinExistence type="predicted"/>
<dbReference type="RefSeq" id="WP_007957589.1">
    <property type="nucleotide sequence ID" value="NZ_CP010978.1"/>
</dbReference>
<protein>
    <submittedName>
        <fullName evidence="1">Uncharacterized protein</fullName>
    </submittedName>
</protein>
<accession>I9NQW9</accession>
<dbReference type="AlphaFoldDB" id="I9NQW9"/>
<organism evidence="1 2">
    <name type="scientific">Pelosinus fermentans JBW45</name>
    <dbReference type="NCBI Taxonomy" id="1192197"/>
    <lineage>
        <taxon>Bacteria</taxon>
        <taxon>Bacillati</taxon>
        <taxon>Bacillota</taxon>
        <taxon>Negativicutes</taxon>
        <taxon>Selenomonadales</taxon>
        <taxon>Sporomusaceae</taxon>
        <taxon>Pelosinus</taxon>
    </lineage>
</organism>
<sequence length="105" mass="11799">MVDEKIIEAFYMMWDSFPGSVRLIHKNHTVLAVNEIARNVGFDIGTICFKVGTPESHKGCKANLALSTKSGQAVKSLEGKIRYWLPIKDCDDVYVHFSLDPNNIN</sequence>
<dbReference type="OrthoDB" id="1665961at2"/>
<reference evidence="1 2" key="1">
    <citation type="journal article" date="2015" name="Genome Announc.">
        <title>Complete Genome Sequence of Pelosinus fermentans JBW45, a Member of a Remarkably Competitive Group of Negativicutes in the Firmicutes Phylum.</title>
        <authorList>
            <person name="De Leon K.B."/>
            <person name="Utturkar S.M."/>
            <person name="Camilleri L.B."/>
            <person name="Elias D.A."/>
            <person name="Arkin A.P."/>
            <person name="Fields M.W."/>
            <person name="Brown S.D."/>
            <person name="Wall J.D."/>
        </authorList>
    </citation>
    <scope>NUCLEOTIDE SEQUENCE [LARGE SCALE GENOMIC DNA]</scope>
    <source>
        <strain evidence="1 2">JBW45</strain>
    </source>
</reference>
<dbReference type="EMBL" id="CP010978">
    <property type="protein sequence ID" value="AJQ26175.1"/>
    <property type="molecule type" value="Genomic_DNA"/>
</dbReference>
<dbReference type="STRING" id="1192197.JBW_00823"/>
<reference evidence="2" key="2">
    <citation type="submission" date="2015-02" db="EMBL/GenBank/DDBJ databases">
        <title>Complete Genome Sequence of Pelosinus fermentans JBW45.</title>
        <authorList>
            <person name="De Leon K.B."/>
            <person name="Utturkar S.M."/>
            <person name="Camilleri L.B."/>
            <person name="Arkin A.P."/>
            <person name="Fields M.W."/>
            <person name="Brown S.D."/>
            <person name="Wall J.D."/>
        </authorList>
    </citation>
    <scope>NUCLEOTIDE SEQUENCE [LARGE SCALE GENOMIC DNA]</scope>
    <source>
        <strain evidence="2">JBW45</strain>
    </source>
</reference>
<dbReference type="HOGENOM" id="CLU_164523_0_0_9"/>
<evidence type="ECO:0000313" key="1">
    <source>
        <dbReference type="EMBL" id="AJQ26175.1"/>
    </source>
</evidence>
<evidence type="ECO:0000313" key="2">
    <source>
        <dbReference type="Proteomes" id="UP000005361"/>
    </source>
</evidence>
<dbReference type="KEGG" id="pft:JBW_00823"/>